<dbReference type="Pfam" id="PF25872">
    <property type="entry name" value="HTH_77"/>
    <property type="match status" value="1"/>
</dbReference>
<evidence type="ECO:0000313" key="5">
    <source>
        <dbReference type="Proteomes" id="UP000629870"/>
    </source>
</evidence>
<dbReference type="Proteomes" id="UP000313988">
    <property type="component" value="Unassembled WGS sequence"/>
</dbReference>
<dbReference type="EMBL" id="VDMO01000024">
    <property type="protein sequence ID" value="TNM68161.1"/>
    <property type="molecule type" value="Genomic_DNA"/>
</dbReference>
<evidence type="ECO:0000313" key="4">
    <source>
        <dbReference type="Proteomes" id="UP000313988"/>
    </source>
</evidence>
<dbReference type="Gene3D" id="1.25.40.10">
    <property type="entry name" value="Tetratricopeptide repeat domain"/>
    <property type="match status" value="1"/>
</dbReference>
<dbReference type="RefSeq" id="WP_139404436.1">
    <property type="nucleotide sequence ID" value="NZ_JACHEW010000025.1"/>
</dbReference>
<gene>
    <name evidence="3" type="ORF">FHR04_17020</name>
    <name evidence="2" type="ORF">HNQ04_003468</name>
</gene>
<dbReference type="OrthoDB" id="55979at2"/>
<dbReference type="Proteomes" id="UP000629870">
    <property type="component" value="Unassembled WGS sequence"/>
</dbReference>
<proteinExistence type="predicted"/>
<reference evidence="3 4" key="1">
    <citation type="submission" date="2019-06" db="EMBL/GenBank/DDBJ databases">
        <title>Genome sequence of Deinococcus radiopugnans ATCC 19172.</title>
        <authorList>
            <person name="Maclea K.S."/>
            <person name="Maynard C.R."/>
        </authorList>
    </citation>
    <scope>NUCLEOTIDE SEQUENCE [LARGE SCALE GENOMIC DNA]</scope>
    <source>
        <strain evidence="3 4">ATCC 19172</strain>
    </source>
</reference>
<sequence length="763" mass="81873">MTVLPTMGPGDFAFPELVGRGHELAVARELLTRPDLQVVNIRGPGGVGKTRLAQAVLVDLFPTFDLGGCFVDLASRRGEGQLLPALVQALHLPPSPEPALDQLAAIGTRSILLVLDNLEHLPHPEADLAALAERLPGARLLVTSRRVLHLRRVQELPLGPLALPEGPEAAGDSPAVQLFVQRAQEVEPDFALTPENAPLLTAICRALDGLPLALELAAARLRAVDLNGLLAWLNAPLQVLTGGPLDDAPRRQSLRNAVRWSVDLLTPTEREVFLACGAFLGGFTLNALETVAGVDETQAVLIALVEHSLVQRAAGPEPRWRLLEPVREYAAEDGRASGRSGRLADRHAHFFLSMAEHLMSTGGDLTPDAMTLLRADDANLHAALEFFIAAGAAEEAQRFVQALTGYWASQGRLSRAVPLCTRVLNLPGEPLSARRADVLQSSAWLALRNHQHGQAVAWGREALDLWRALGDRAGEASALSTLADILSSQGQTAPAVECFQQALGWAEAQRDLPLQAQTRHNLGFTLGQAGQYEAALEQLGHALDTWKALNNPVGEAYTSAVCARLSALQGHLDASVAHLQRSWSLGRPLHDVFFEESLLYIAALLSQRRGQLTLAVWLSAASVAVQRRSDVRMPASCEVERGALVDDLRAELSTAEFTAAWGMGMKAGPEAVAAQLDELVVVAGQGSLPENHLTPREREVILLVAEGHSDKKIAQALGIRPSTVGKHVASLLGKLEVHNRVELTRWVIGHGLTAGIESKPPHS</sequence>
<feature type="domain" description="HTH luxR-type" evidence="1">
    <location>
        <begin position="686"/>
        <end position="751"/>
    </location>
</feature>
<evidence type="ECO:0000313" key="3">
    <source>
        <dbReference type="EMBL" id="TNM68161.1"/>
    </source>
</evidence>
<dbReference type="InterPro" id="IPR058852">
    <property type="entry name" value="HTH_77"/>
</dbReference>
<dbReference type="SMART" id="SM00028">
    <property type="entry name" value="TPR"/>
    <property type="match status" value="3"/>
</dbReference>
<dbReference type="PRINTS" id="PR00364">
    <property type="entry name" value="DISEASERSIST"/>
</dbReference>
<dbReference type="InterPro" id="IPR019734">
    <property type="entry name" value="TPR_rpt"/>
</dbReference>
<dbReference type="SMART" id="SM00421">
    <property type="entry name" value="HTH_LUXR"/>
    <property type="match status" value="1"/>
</dbReference>
<protein>
    <submittedName>
        <fullName evidence="2">ATPase/DNA-binding CsgD family transcriptional regulator</fullName>
    </submittedName>
    <submittedName>
        <fullName evidence="3">Tetratricopeptide repeat protein</fullName>
    </submittedName>
</protein>
<dbReference type="InterPro" id="IPR036388">
    <property type="entry name" value="WH-like_DNA-bd_sf"/>
</dbReference>
<organism evidence="3 4">
    <name type="scientific">Deinococcus radiopugnans ATCC 19172</name>
    <dbReference type="NCBI Taxonomy" id="585398"/>
    <lineage>
        <taxon>Bacteria</taxon>
        <taxon>Thermotogati</taxon>
        <taxon>Deinococcota</taxon>
        <taxon>Deinococci</taxon>
        <taxon>Deinococcales</taxon>
        <taxon>Deinococcaceae</taxon>
        <taxon>Deinococcus</taxon>
    </lineage>
</organism>
<dbReference type="Gene3D" id="3.40.50.300">
    <property type="entry name" value="P-loop containing nucleotide triphosphate hydrolases"/>
    <property type="match status" value="1"/>
</dbReference>
<dbReference type="GO" id="GO:0006355">
    <property type="term" value="P:regulation of DNA-templated transcription"/>
    <property type="evidence" value="ECO:0007669"/>
    <property type="project" value="InterPro"/>
</dbReference>
<dbReference type="InterPro" id="IPR011990">
    <property type="entry name" value="TPR-like_helical_dom_sf"/>
</dbReference>
<dbReference type="PROSITE" id="PS50043">
    <property type="entry name" value="HTH_LUXR_2"/>
    <property type="match status" value="1"/>
</dbReference>
<dbReference type="InterPro" id="IPR000792">
    <property type="entry name" value="Tscrpt_reg_LuxR_C"/>
</dbReference>
<dbReference type="Pfam" id="PF13424">
    <property type="entry name" value="TPR_12"/>
    <property type="match status" value="1"/>
</dbReference>
<dbReference type="SUPFAM" id="SSF46894">
    <property type="entry name" value="C-terminal effector domain of the bipartite response regulators"/>
    <property type="match status" value="1"/>
</dbReference>
<dbReference type="Pfam" id="PF00196">
    <property type="entry name" value="GerE"/>
    <property type="match status" value="1"/>
</dbReference>
<dbReference type="Gene3D" id="1.10.10.10">
    <property type="entry name" value="Winged helix-like DNA-binding domain superfamily/Winged helix DNA-binding domain"/>
    <property type="match status" value="1"/>
</dbReference>
<dbReference type="Pfam" id="PF13374">
    <property type="entry name" value="TPR_10"/>
    <property type="match status" value="1"/>
</dbReference>
<dbReference type="GO" id="GO:0003677">
    <property type="term" value="F:DNA binding"/>
    <property type="evidence" value="ECO:0007669"/>
    <property type="project" value="InterPro"/>
</dbReference>
<evidence type="ECO:0000313" key="2">
    <source>
        <dbReference type="EMBL" id="MBB6018191.1"/>
    </source>
</evidence>
<name>A0A5C4XY84_9DEIO</name>
<dbReference type="SUPFAM" id="SSF52540">
    <property type="entry name" value="P-loop containing nucleoside triphosphate hydrolases"/>
    <property type="match status" value="1"/>
</dbReference>
<dbReference type="PRINTS" id="PR00038">
    <property type="entry name" value="HTHLUXR"/>
</dbReference>
<dbReference type="PANTHER" id="PTHR47691">
    <property type="entry name" value="REGULATOR-RELATED"/>
    <property type="match status" value="1"/>
</dbReference>
<dbReference type="PANTHER" id="PTHR47691:SF3">
    <property type="entry name" value="HTH-TYPE TRANSCRIPTIONAL REGULATOR RV0890C-RELATED"/>
    <property type="match status" value="1"/>
</dbReference>
<dbReference type="EMBL" id="JACHEW010000025">
    <property type="protein sequence ID" value="MBB6018191.1"/>
    <property type="molecule type" value="Genomic_DNA"/>
</dbReference>
<evidence type="ECO:0000259" key="1">
    <source>
        <dbReference type="PROSITE" id="PS50043"/>
    </source>
</evidence>
<accession>A0A5C4XY84</accession>
<dbReference type="AlphaFoldDB" id="A0A5C4XY84"/>
<keyword evidence="5" id="KW-1185">Reference proteome</keyword>
<reference evidence="2 5" key="2">
    <citation type="submission" date="2020-08" db="EMBL/GenBank/DDBJ databases">
        <title>Genomic Encyclopedia of Type Strains, Phase IV (KMG-IV): sequencing the most valuable type-strain genomes for metagenomic binning, comparative biology and taxonomic classification.</title>
        <authorList>
            <person name="Goeker M."/>
        </authorList>
    </citation>
    <scope>NUCLEOTIDE SEQUENCE [LARGE SCALE GENOMIC DNA]</scope>
    <source>
        <strain evidence="2 5">DSM 12027</strain>
    </source>
</reference>
<comment type="caution">
    <text evidence="3">The sequence shown here is derived from an EMBL/GenBank/DDBJ whole genome shotgun (WGS) entry which is preliminary data.</text>
</comment>
<dbReference type="CDD" id="cd06170">
    <property type="entry name" value="LuxR_C_like"/>
    <property type="match status" value="1"/>
</dbReference>
<dbReference type="SUPFAM" id="SSF48452">
    <property type="entry name" value="TPR-like"/>
    <property type="match status" value="1"/>
</dbReference>
<dbReference type="InterPro" id="IPR016032">
    <property type="entry name" value="Sig_transdc_resp-reg_C-effctor"/>
</dbReference>
<dbReference type="InterPro" id="IPR027417">
    <property type="entry name" value="P-loop_NTPase"/>
</dbReference>